<dbReference type="Gene3D" id="3.30.40.10">
    <property type="entry name" value="Zinc/RING finger domain, C3HC4 (zinc finger)"/>
    <property type="match status" value="1"/>
</dbReference>
<keyword evidence="4" id="KW-1185">Reference proteome</keyword>
<dbReference type="Proteomes" id="UP000734854">
    <property type="component" value="Unassembled WGS sequence"/>
</dbReference>
<dbReference type="PANTHER" id="PTHR35546">
    <property type="entry name" value="F-BOX PROTEIN INTERACTION DOMAIN PROTEIN-RELATED"/>
    <property type="match status" value="1"/>
</dbReference>
<evidence type="ECO:0000259" key="2">
    <source>
        <dbReference type="Pfam" id="PF24750"/>
    </source>
</evidence>
<evidence type="ECO:0000256" key="1">
    <source>
        <dbReference type="SAM" id="MobiDB-lite"/>
    </source>
</evidence>
<protein>
    <recommendedName>
        <fullName evidence="2">F-box protein At3g26010-like beta-propeller domain-containing protein</fullName>
    </recommendedName>
</protein>
<sequence>MKSRAQRLPVLKAVCHQLKRKLVMEMGKNVASIFSLHYVAVGNDHEELGGVGTTTCCFKLTKQSTSLIVCVAVETGTEADERSKSGRAVLQYKYLYDNNRRQVNKGEKVSVERRNLFLRRILVVARLLKAEEDEIGKKKCLSRALEERVHHLRAEAQTWRDVTLSLEAVAGVLRCDLHRGIAAAAVDDTESACCRGDDEAEAASRTMRKSACRSCCEAEPSVVLLPCRHLCVCAACAPATLQQQQESECPREHASICSKIRAEGRGLSSSSTGDLKTEDHDDSETDLYYSRSRRSAALDRLRARIKLLHRQINKPLADIVRDCVLYHLPARSLLRLRAVDPSWASFVSSPIFAHTQSLTHRSISGAFFRPCHGAAATYAHFLPAAAHMIPEPVLSFLPDASHCSVLFSSHGLVLFFNQISLTYYVCNPINAAWIAVPSPPCDPGPEPPAVLVISPSVYNFRPDFSIVIPFRIGDDCGIIGFQTFSSSAGGWWVSNETCAAESVCAVSGVVAGGVVYWRTTMLTVIKYDPKKDSVRMVPWPMGHRASTLWEIGEMGGVGRLYCVAVTYDSVEVYKLLGEFDEWVWIESLSIIDVSSYGSDDEDEAAEEEKMKGNELWEVEPDGRVALKQRPWPLRFQGAKMEILLWAEGNLVAVDLASKQVRTAAAPAGPPGHYYVPHVSTLAAVPFLGDLACSSSTIAAEGDGQGQSRRPPKARRQ</sequence>
<feature type="region of interest" description="Disordered" evidence="1">
    <location>
        <begin position="265"/>
        <end position="286"/>
    </location>
</feature>
<dbReference type="InterPro" id="IPR036047">
    <property type="entry name" value="F-box-like_dom_sf"/>
</dbReference>
<organism evidence="3 4">
    <name type="scientific">Zingiber officinale</name>
    <name type="common">Ginger</name>
    <name type="synonym">Amomum zingiber</name>
    <dbReference type="NCBI Taxonomy" id="94328"/>
    <lineage>
        <taxon>Eukaryota</taxon>
        <taxon>Viridiplantae</taxon>
        <taxon>Streptophyta</taxon>
        <taxon>Embryophyta</taxon>
        <taxon>Tracheophyta</taxon>
        <taxon>Spermatophyta</taxon>
        <taxon>Magnoliopsida</taxon>
        <taxon>Liliopsida</taxon>
        <taxon>Zingiberales</taxon>
        <taxon>Zingiberaceae</taxon>
        <taxon>Zingiber</taxon>
    </lineage>
</organism>
<dbReference type="EMBL" id="JACMSC010000006">
    <property type="protein sequence ID" value="KAG6516951.1"/>
    <property type="molecule type" value="Genomic_DNA"/>
</dbReference>
<comment type="caution">
    <text evidence="3">The sequence shown here is derived from an EMBL/GenBank/DDBJ whole genome shotgun (WGS) entry which is preliminary data.</text>
</comment>
<dbReference type="PANTHER" id="PTHR35546:SF109">
    <property type="entry name" value="EXPRESSED PROTEIN"/>
    <property type="match status" value="1"/>
</dbReference>
<dbReference type="AlphaFoldDB" id="A0A8J5HI47"/>
<reference evidence="3 4" key="1">
    <citation type="submission" date="2020-08" db="EMBL/GenBank/DDBJ databases">
        <title>Plant Genome Project.</title>
        <authorList>
            <person name="Zhang R.-G."/>
        </authorList>
    </citation>
    <scope>NUCLEOTIDE SEQUENCE [LARGE SCALE GENOMIC DNA]</scope>
    <source>
        <tissue evidence="3">Rhizome</tissue>
    </source>
</reference>
<dbReference type="InterPro" id="IPR013083">
    <property type="entry name" value="Znf_RING/FYVE/PHD"/>
</dbReference>
<dbReference type="InterPro" id="IPR056592">
    <property type="entry name" value="Beta-prop_At3g26010-like"/>
</dbReference>
<dbReference type="SUPFAM" id="SSF81383">
    <property type="entry name" value="F-box domain"/>
    <property type="match status" value="1"/>
</dbReference>
<feature type="domain" description="F-box protein At3g26010-like beta-propeller" evidence="2">
    <location>
        <begin position="399"/>
        <end position="540"/>
    </location>
</feature>
<name>A0A8J5HI47_ZINOF</name>
<dbReference type="InterPro" id="IPR055290">
    <property type="entry name" value="At3g26010-like"/>
</dbReference>
<feature type="region of interest" description="Disordered" evidence="1">
    <location>
        <begin position="697"/>
        <end position="716"/>
    </location>
</feature>
<accession>A0A8J5HI47</accession>
<proteinExistence type="predicted"/>
<dbReference type="Pfam" id="PF24750">
    <property type="entry name" value="b-prop_At3g26010-like"/>
    <property type="match status" value="1"/>
</dbReference>
<evidence type="ECO:0000313" key="4">
    <source>
        <dbReference type="Proteomes" id="UP000734854"/>
    </source>
</evidence>
<gene>
    <name evidence="3" type="ORF">ZIOFF_020327</name>
</gene>
<evidence type="ECO:0000313" key="3">
    <source>
        <dbReference type="EMBL" id="KAG6516951.1"/>
    </source>
</evidence>